<proteinExistence type="predicted"/>
<dbReference type="AlphaFoldDB" id="A0AA95SN66"/>
<name>A0AA95SN66_9BURK</name>
<feature type="region of interest" description="Disordered" evidence="1">
    <location>
        <begin position="68"/>
        <end position="102"/>
    </location>
</feature>
<dbReference type="Proteomes" id="UP001177769">
    <property type="component" value="Chromosome"/>
</dbReference>
<dbReference type="EMBL" id="CP116346">
    <property type="protein sequence ID" value="WIT12202.1"/>
    <property type="molecule type" value="Genomic_DNA"/>
</dbReference>
<keyword evidence="2" id="KW-0456">Lyase</keyword>
<dbReference type="SUPFAM" id="SSF81853">
    <property type="entry name" value="Family 10 polysaccharide lyase"/>
    <property type="match status" value="1"/>
</dbReference>
<organism evidence="2 3">
    <name type="scientific">Paucibacter sediminis</name>
    <dbReference type="NCBI Taxonomy" id="3019553"/>
    <lineage>
        <taxon>Bacteria</taxon>
        <taxon>Pseudomonadati</taxon>
        <taxon>Pseudomonadota</taxon>
        <taxon>Betaproteobacteria</taxon>
        <taxon>Burkholderiales</taxon>
        <taxon>Sphaerotilaceae</taxon>
        <taxon>Roseateles</taxon>
    </lineage>
</organism>
<protein>
    <submittedName>
        <fullName evidence="2">Pectate lyase</fullName>
        <ecNumber evidence="2">4.2.2.2</ecNumber>
    </submittedName>
</protein>
<evidence type="ECO:0000313" key="3">
    <source>
        <dbReference type="Proteomes" id="UP001177769"/>
    </source>
</evidence>
<dbReference type="GO" id="GO:0030570">
    <property type="term" value="F:pectate lyase activity"/>
    <property type="evidence" value="ECO:0007669"/>
    <property type="project" value="UniProtKB-EC"/>
</dbReference>
<dbReference type="Gene3D" id="1.50.10.20">
    <property type="match status" value="1"/>
</dbReference>
<evidence type="ECO:0000313" key="2">
    <source>
        <dbReference type="EMBL" id="WIT12202.1"/>
    </source>
</evidence>
<accession>A0AA95SN66</accession>
<keyword evidence="3" id="KW-1185">Reference proteome</keyword>
<dbReference type="NCBIfam" id="TIGR02474">
    <property type="entry name" value="pec_lyase"/>
    <property type="match status" value="1"/>
</dbReference>
<evidence type="ECO:0000256" key="1">
    <source>
        <dbReference type="SAM" id="MobiDB-lite"/>
    </source>
</evidence>
<dbReference type="InterPro" id="IPR012669">
    <property type="entry name" value="Pectate_lyase"/>
</dbReference>
<dbReference type="EC" id="4.2.2.2" evidence="2"/>
<reference evidence="2" key="1">
    <citation type="submission" date="2023-01" db="EMBL/GenBank/DDBJ databases">
        <title>Whole genome sequence of Paucibacter sp. S2-9 isolated from pond sediment.</title>
        <authorList>
            <person name="Jung J.Y."/>
        </authorList>
    </citation>
    <scope>NUCLEOTIDE SEQUENCE</scope>
    <source>
        <strain evidence="2">S2-9</strain>
    </source>
</reference>
<sequence>MRAARLVLAGLFGLSLLQVGAVRAAVIGINVPANSLTVARVEAALAPDQRAPWLDYLARSQQQREADRAALAAERAALPSGTPVPPAPEGGHADKSMPLNQSPDWYASAAARQVADNIVSFQTPAGGWGKNQPRDRAPRLPGQDYVADNNSLRALSGDFDLAENPRWSYVGTIDNDATISEIRFLAKVAAQLPDAAAAAAYRASALKGLTYLLAAQFPNGGWPQVWPLQGGYHDAITLNDNAVVEVAELLGEAGQGAAEWRFVPGALRAQALAAEQRAIALLLAAQVRGQRRKLIWAQQYDALSLAPVAARNYEPASLCSGESADVLLYLMRQPQPSPELKQAVEAGIASLRELALADVQWARQDDSQGRRLSHKSGASPLWARYYDASTLKPVFGDRDKTLHDDVNEISAERRNGYAWFGTWPLKALAAYERWSSRH</sequence>
<feature type="compositionally biased region" description="Low complexity" evidence="1">
    <location>
        <begin position="69"/>
        <end position="78"/>
    </location>
</feature>
<dbReference type="Pfam" id="PF09492">
    <property type="entry name" value="Pec_lyase"/>
    <property type="match status" value="1"/>
</dbReference>
<dbReference type="KEGG" id="pais:PFX98_00940"/>
<dbReference type="RefSeq" id="WP_285233295.1">
    <property type="nucleotide sequence ID" value="NZ_CP116346.1"/>
</dbReference>
<gene>
    <name evidence="2" type="primary">pelA</name>
    <name evidence="2" type="ORF">PFX98_00940</name>
</gene>
<feature type="region of interest" description="Disordered" evidence="1">
    <location>
        <begin position="122"/>
        <end position="143"/>
    </location>
</feature>